<feature type="compositionally biased region" description="Pro residues" evidence="1">
    <location>
        <begin position="128"/>
        <end position="139"/>
    </location>
</feature>
<dbReference type="OrthoDB" id="4370297at2"/>
<evidence type="ECO:0000259" key="3">
    <source>
        <dbReference type="Pfam" id="PF20789"/>
    </source>
</evidence>
<sequence>MQENDNGVHPLDGALALSPVDLRHWQGQTSAAYANMVGPFGGTTAATLLAAVLGEADVLGEPVAVTVNFAAPVADGPFSVVTRALRTNRSTQHWFVEMIQEEATVASATAVTALRRETWGETDADFPQVPPPGELSPPRPAKRPPWTRHYDMRFVDGDPWGEGTGGPWGEGSGGHPSRSRLWMRDEPPRPLDFLSLTALCDVFLPRIFVRRPRLVPIGTVSMTTYFHATGEDLGAVGSEHVLGVAQANHFGRGYFDQSAEVWAPQGVLLASTHQVVYYKE</sequence>
<feature type="compositionally biased region" description="Gly residues" evidence="1">
    <location>
        <begin position="160"/>
        <end position="174"/>
    </location>
</feature>
<proteinExistence type="predicted"/>
<dbReference type="EMBL" id="SLWX01000005">
    <property type="protein sequence ID" value="TCO76054.1"/>
    <property type="molecule type" value="Genomic_DNA"/>
</dbReference>
<gene>
    <name evidence="4" type="ORF">EV688_10514</name>
</gene>
<name>A0A4R2KQY6_9GAMM</name>
<keyword evidence="5" id="KW-1185">Reference proteome</keyword>
<evidence type="ECO:0000256" key="1">
    <source>
        <dbReference type="SAM" id="MobiDB-lite"/>
    </source>
</evidence>
<dbReference type="Gene3D" id="2.40.160.210">
    <property type="entry name" value="Acyl-CoA thioesterase, double hotdog domain"/>
    <property type="match status" value="1"/>
</dbReference>
<comment type="caution">
    <text evidence="4">The sequence shown here is derived from an EMBL/GenBank/DDBJ whole genome shotgun (WGS) entry which is preliminary data.</text>
</comment>
<evidence type="ECO:0000259" key="2">
    <source>
        <dbReference type="Pfam" id="PF13622"/>
    </source>
</evidence>
<evidence type="ECO:0000313" key="4">
    <source>
        <dbReference type="EMBL" id="TCO76054.1"/>
    </source>
</evidence>
<dbReference type="RefSeq" id="WP_117315684.1">
    <property type="nucleotide sequence ID" value="NZ_QQSW01000003.1"/>
</dbReference>
<dbReference type="Pfam" id="PF13622">
    <property type="entry name" value="4HBT_3"/>
    <property type="match status" value="1"/>
</dbReference>
<dbReference type="InterPro" id="IPR049450">
    <property type="entry name" value="ACOT8-like_C"/>
</dbReference>
<dbReference type="AlphaFoldDB" id="A0A4R2KQY6"/>
<accession>A0A4R2KQY6</accession>
<feature type="domain" description="Acyl-CoA thioesterase-like C-terminal" evidence="3">
    <location>
        <begin position="137"/>
        <end position="277"/>
    </location>
</feature>
<dbReference type="InterPro" id="IPR042171">
    <property type="entry name" value="Acyl-CoA_hotdog"/>
</dbReference>
<feature type="domain" description="Acyl-CoA thioesterase-like N-terminal HotDog" evidence="2">
    <location>
        <begin position="35"/>
        <end position="112"/>
    </location>
</feature>
<dbReference type="Pfam" id="PF20789">
    <property type="entry name" value="4HBT_3C"/>
    <property type="match status" value="1"/>
</dbReference>
<evidence type="ECO:0000313" key="5">
    <source>
        <dbReference type="Proteomes" id="UP000294980"/>
    </source>
</evidence>
<protein>
    <submittedName>
        <fullName evidence="4">Thioesterase superfamily protein</fullName>
    </submittedName>
</protein>
<organism evidence="4 5">
    <name type="scientific">Chromatocurvus halotolerans</name>
    <dbReference type="NCBI Taxonomy" id="1132028"/>
    <lineage>
        <taxon>Bacteria</taxon>
        <taxon>Pseudomonadati</taxon>
        <taxon>Pseudomonadota</taxon>
        <taxon>Gammaproteobacteria</taxon>
        <taxon>Cellvibrionales</taxon>
        <taxon>Halieaceae</taxon>
        <taxon>Chromatocurvus</taxon>
    </lineage>
</organism>
<dbReference type="Proteomes" id="UP000294980">
    <property type="component" value="Unassembled WGS sequence"/>
</dbReference>
<reference evidence="4 5" key="1">
    <citation type="submission" date="2019-03" db="EMBL/GenBank/DDBJ databases">
        <title>Genomic Encyclopedia of Type Strains, Phase IV (KMG-IV): sequencing the most valuable type-strain genomes for metagenomic binning, comparative biology and taxonomic classification.</title>
        <authorList>
            <person name="Goeker M."/>
        </authorList>
    </citation>
    <scope>NUCLEOTIDE SEQUENCE [LARGE SCALE GENOMIC DNA]</scope>
    <source>
        <strain evidence="4 5">DSM 23344</strain>
    </source>
</reference>
<feature type="region of interest" description="Disordered" evidence="1">
    <location>
        <begin position="160"/>
        <end position="182"/>
    </location>
</feature>
<dbReference type="InterPro" id="IPR029069">
    <property type="entry name" value="HotDog_dom_sf"/>
</dbReference>
<feature type="region of interest" description="Disordered" evidence="1">
    <location>
        <begin position="120"/>
        <end position="143"/>
    </location>
</feature>
<dbReference type="InterPro" id="IPR049449">
    <property type="entry name" value="TesB_ACOT8-like_N"/>
</dbReference>
<dbReference type="SUPFAM" id="SSF54637">
    <property type="entry name" value="Thioesterase/thiol ester dehydrase-isomerase"/>
    <property type="match status" value="2"/>
</dbReference>